<dbReference type="EMBL" id="CP060731">
    <property type="protein sequence ID" value="QNN76643.1"/>
    <property type="molecule type" value="Genomic_DNA"/>
</dbReference>
<name>A0A7G9T968_PSEMX</name>
<dbReference type="Proteomes" id="UP000515838">
    <property type="component" value="Chromosome"/>
</dbReference>
<accession>A0A7G9T968</accession>
<proteinExistence type="predicted"/>
<evidence type="ECO:0000313" key="2">
    <source>
        <dbReference type="EMBL" id="QNN76643.1"/>
    </source>
</evidence>
<evidence type="ECO:0000313" key="4">
    <source>
        <dbReference type="Proteomes" id="UP000515838"/>
    </source>
</evidence>
<keyword evidence="3" id="KW-1185">Reference proteome</keyword>
<organism evidence="2 4">
    <name type="scientific">Pseudoxanthomonas mexicana</name>
    <dbReference type="NCBI Taxonomy" id="128785"/>
    <lineage>
        <taxon>Bacteria</taxon>
        <taxon>Pseudomonadati</taxon>
        <taxon>Pseudomonadota</taxon>
        <taxon>Gammaproteobacteria</taxon>
        <taxon>Lysobacterales</taxon>
        <taxon>Lysobacteraceae</taxon>
        <taxon>Pseudoxanthomonas</taxon>
    </lineage>
</organism>
<gene>
    <name evidence="1" type="ORF">H4W19_03160</name>
    <name evidence="2" type="ORF">IAE60_11885</name>
</gene>
<dbReference type="GeneID" id="81471677"/>
<dbReference type="EMBL" id="CP060028">
    <property type="protein sequence ID" value="QND80811.1"/>
    <property type="molecule type" value="Genomic_DNA"/>
</dbReference>
<reference evidence="2 4" key="1">
    <citation type="submission" date="2020-08" db="EMBL/GenBank/DDBJ databases">
        <title>Streptomycin Non-resistant strain, P. mexicana.</title>
        <authorList>
            <person name="Ganesh-Kumar S."/>
            <person name="Zhe T."/>
            <person name="Yu Z."/>
            <person name="Min Y."/>
        </authorList>
    </citation>
    <scope>NUCLEOTIDE SEQUENCE [LARGE SCALE GENOMIC DNA]</scope>
    <source>
        <strain evidence="2 4">GTZY2</strain>
    </source>
</reference>
<dbReference type="AlphaFoldDB" id="A0A7G9T968"/>
<protein>
    <submittedName>
        <fullName evidence="2">Uncharacterized protein</fullName>
    </submittedName>
</protein>
<dbReference type="Proteomes" id="UP000515506">
    <property type="component" value="Chromosome"/>
</dbReference>
<evidence type="ECO:0000313" key="1">
    <source>
        <dbReference type="EMBL" id="QND80811.1"/>
    </source>
</evidence>
<dbReference type="RefSeq" id="WP_185895993.1">
    <property type="nucleotide sequence ID" value="NZ_CP060028.1"/>
</dbReference>
<reference evidence="1 3" key="2">
    <citation type="submission" date="2020-08" db="EMBL/GenBank/DDBJ databases">
        <title>Streptomycin resistant and MDR strain, P. mexicana.</title>
        <authorList>
            <person name="Ganesh-kumar S."/>
            <person name="Zhe T."/>
            <person name="Yu Z."/>
            <person name="Min Y."/>
        </authorList>
    </citation>
    <scope>NUCLEOTIDE SEQUENCE [LARGE SCALE GENOMIC DNA]</scope>
    <source>
        <strain evidence="1 3">GTZY</strain>
    </source>
</reference>
<sequence>MNQKLTHTLPSLAVGGLLLAIGVLATVTGARTADVESTALVGALESDAAEVAGDDGNPQARQHKRRARASLAMPYFSFGQSLRPRS</sequence>
<evidence type="ECO:0000313" key="3">
    <source>
        <dbReference type="Proteomes" id="UP000515506"/>
    </source>
</evidence>